<sequence>MDSPCDHILSRISQLMLCAYTIQYSFPELYDMDVILNRI</sequence>
<name>A0A0A9FKN3_ARUDO</name>
<evidence type="ECO:0000313" key="1">
    <source>
        <dbReference type="EMBL" id="JAE10661.1"/>
    </source>
</evidence>
<organism evidence="1">
    <name type="scientific">Arundo donax</name>
    <name type="common">Giant reed</name>
    <name type="synonym">Donax arundinaceus</name>
    <dbReference type="NCBI Taxonomy" id="35708"/>
    <lineage>
        <taxon>Eukaryota</taxon>
        <taxon>Viridiplantae</taxon>
        <taxon>Streptophyta</taxon>
        <taxon>Embryophyta</taxon>
        <taxon>Tracheophyta</taxon>
        <taxon>Spermatophyta</taxon>
        <taxon>Magnoliopsida</taxon>
        <taxon>Liliopsida</taxon>
        <taxon>Poales</taxon>
        <taxon>Poaceae</taxon>
        <taxon>PACMAD clade</taxon>
        <taxon>Arundinoideae</taxon>
        <taxon>Arundineae</taxon>
        <taxon>Arundo</taxon>
    </lineage>
</organism>
<dbReference type="EMBL" id="GBRH01187235">
    <property type="protein sequence ID" value="JAE10661.1"/>
    <property type="molecule type" value="Transcribed_RNA"/>
</dbReference>
<proteinExistence type="predicted"/>
<reference evidence="1" key="1">
    <citation type="submission" date="2014-09" db="EMBL/GenBank/DDBJ databases">
        <authorList>
            <person name="Magalhaes I.L.F."/>
            <person name="Oliveira U."/>
            <person name="Santos F.R."/>
            <person name="Vidigal T.H.D.A."/>
            <person name="Brescovit A.D."/>
            <person name="Santos A.J."/>
        </authorList>
    </citation>
    <scope>NUCLEOTIDE SEQUENCE</scope>
    <source>
        <tissue evidence="1">Shoot tissue taken approximately 20 cm above the soil surface</tissue>
    </source>
</reference>
<dbReference type="AlphaFoldDB" id="A0A0A9FKN3"/>
<protein>
    <submittedName>
        <fullName evidence="1">Uncharacterized protein</fullName>
    </submittedName>
</protein>
<accession>A0A0A9FKN3</accession>
<reference evidence="1" key="2">
    <citation type="journal article" date="2015" name="Data Brief">
        <title>Shoot transcriptome of the giant reed, Arundo donax.</title>
        <authorList>
            <person name="Barrero R.A."/>
            <person name="Guerrero F.D."/>
            <person name="Moolhuijzen P."/>
            <person name="Goolsby J.A."/>
            <person name="Tidwell J."/>
            <person name="Bellgard S.E."/>
            <person name="Bellgard M.I."/>
        </authorList>
    </citation>
    <scope>NUCLEOTIDE SEQUENCE</scope>
    <source>
        <tissue evidence="1">Shoot tissue taken approximately 20 cm above the soil surface</tissue>
    </source>
</reference>